<dbReference type="SUPFAM" id="SSF140478">
    <property type="entry name" value="LemA-like"/>
    <property type="match status" value="1"/>
</dbReference>
<evidence type="ECO:0000256" key="5">
    <source>
        <dbReference type="ARBA" id="ARBA00023136"/>
    </source>
</evidence>
<dbReference type="RefSeq" id="WP_313792724.1">
    <property type="nucleotide sequence ID" value="NZ_CP102453.1"/>
</dbReference>
<sequence length="187" mass="21051">MPWLIGILVIVAILGVAWISIYNRLIKQRNWADESFSQIDVQLKRRNDLIPNLVETVKGYASHERETLDQVTNARQQMIALPKDASPEQINAMSNQLSSALSRLLAVAESYPDLKANSNFNQLQQSLTDTEDKIAKARMLYNSSIQQYNTTVESVPNNIVAGAHGFTTRAYLETPEEDRKVPEVSFS</sequence>
<dbReference type="Pfam" id="PF04011">
    <property type="entry name" value="LemA"/>
    <property type="match status" value="1"/>
</dbReference>
<organism evidence="7 8">
    <name type="scientific">Fundicoccus culcitae</name>
    <dbReference type="NCBI Taxonomy" id="2969821"/>
    <lineage>
        <taxon>Bacteria</taxon>
        <taxon>Bacillati</taxon>
        <taxon>Bacillota</taxon>
        <taxon>Bacilli</taxon>
        <taxon>Lactobacillales</taxon>
        <taxon>Aerococcaceae</taxon>
        <taxon>Fundicoccus</taxon>
    </lineage>
</organism>
<name>A0ABY5P3B8_9LACT</name>
<dbReference type="Proteomes" id="UP001315967">
    <property type="component" value="Chromosome"/>
</dbReference>
<evidence type="ECO:0000256" key="6">
    <source>
        <dbReference type="SAM" id="Phobius"/>
    </source>
</evidence>
<comment type="similarity">
    <text evidence="2">Belongs to the LemA family.</text>
</comment>
<evidence type="ECO:0000313" key="7">
    <source>
        <dbReference type="EMBL" id="UUX33221.1"/>
    </source>
</evidence>
<evidence type="ECO:0000256" key="3">
    <source>
        <dbReference type="ARBA" id="ARBA00022692"/>
    </source>
</evidence>
<dbReference type="PANTHER" id="PTHR34478">
    <property type="entry name" value="PROTEIN LEMA"/>
    <property type="match status" value="1"/>
</dbReference>
<reference evidence="7 8" key="1">
    <citation type="submission" date="2022-08" db="EMBL/GenBank/DDBJ databases">
        <title>Aerococcaceae sp. nov isolated from spoiled eye mask.</title>
        <authorList>
            <person name="Zhou G."/>
            <person name="Xie X.-B."/>
            <person name="Shi Q.-S."/>
            <person name="Wang Y.-S."/>
            <person name="Wen X."/>
            <person name="Peng H."/>
            <person name="Yang X.-J."/>
            <person name="Tao H.-B."/>
            <person name="Huang X.-M."/>
        </authorList>
    </citation>
    <scope>NUCLEOTIDE SEQUENCE [LARGE SCALE GENOMIC DNA]</scope>
    <source>
        <strain evidence="8">DM20194951</strain>
    </source>
</reference>
<keyword evidence="4 6" id="KW-1133">Transmembrane helix</keyword>
<dbReference type="Gene3D" id="1.20.1440.20">
    <property type="entry name" value="LemA-like domain"/>
    <property type="match status" value="1"/>
</dbReference>
<proteinExistence type="inferred from homology"/>
<dbReference type="PANTHER" id="PTHR34478:SF2">
    <property type="entry name" value="MEMBRANE PROTEIN"/>
    <property type="match status" value="1"/>
</dbReference>
<evidence type="ECO:0000256" key="4">
    <source>
        <dbReference type="ARBA" id="ARBA00022989"/>
    </source>
</evidence>
<protein>
    <submittedName>
        <fullName evidence="7">LemA family protein</fullName>
    </submittedName>
</protein>
<accession>A0ABY5P3B8</accession>
<dbReference type="EMBL" id="CP102453">
    <property type="protein sequence ID" value="UUX33221.1"/>
    <property type="molecule type" value="Genomic_DNA"/>
</dbReference>
<evidence type="ECO:0000256" key="2">
    <source>
        <dbReference type="ARBA" id="ARBA00008854"/>
    </source>
</evidence>
<comment type="subcellular location">
    <subcellularLocation>
        <location evidence="1">Membrane</location>
        <topology evidence="1">Single-pass membrane protein</topology>
    </subcellularLocation>
</comment>
<dbReference type="InterPro" id="IPR023353">
    <property type="entry name" value="LemA-like_dom_sf"/>
</dbReference>
<keyword evidence="3 6" id="KW-0812">Transmembrane</keyword>
<evidence type="ECO:0000256" key="1">
    <source>
        <dbReference type="ARBA" id="ARBA00004167"/>
    </source>
</evidence>
<evidence type="ECO:0000313" key="8">
    <source>
        <dbReference type="Proteomes" id="UP001315967"/>
    </source>
</evidence>
<dbReference type="InterPro" id="IPR007156">
    <property type="entry name" value="MamQ_LemA"/>
</dbReference>
<keyword evidence="5 6" id="KW-0472">Membrane</keyword>
<gene>
    <name evidence="7" type="ORF">NRE15_09940</name>
</gene>
<feature type="transmembrane region" description="Helical" evidence="6">
    <location>
        <begin position="6"/>
        <end position="25"/>
    </location>
</feature>
<keyword evidence="8" id="KW-1185">Reference proteome</keyword>